<proteinExistence type="predicted"/>
<dbReference type="InterPro" id="IPR041657">
    <property type="entry name" value="HTH_17"/>
</dbReference>
<gene>
    <name evidence="2" type="ORF">CO657_19880</name>
</gene>
<dbReference type="GO" id="GO:0003677">
    <property type="term" value="F:DNA binding"/>
    <property type="evidence" value="ECO:0007669"/>
    <property type="project" value="UniProtKB-KW"/>
</dbReference>
<accession>A0AAE5WQQ9</accession>
<sequence>MSSITPAALTINQATEYLAVSRAQIYRLFRSGELKPAKVGGRTLIRRVDADALLSRAIEQPLTVAAAGKGIMA</sequence>
<keyword evidence="3" id="KW-1185">Reference proteome</keyword>
<dbReference type="NCBIfam" id="TIGR01764">
    <property type="entry name" value="excise"/>
    <property type="match status" value="1"/>
</dbReference>
<name>A0AAE5WQQ9_9HYPH</name>
<evidence type="ECO:0000259" key="1">
    <source>
        <dbReference type="Pfam" id="PF12728"/>
    </source>
</evidence>
<dbReference type="Pfam" id="PF12728">
    <property type="entry name" value="HTH_17"/>
    <property type="match status" value="1"/>
</dbReference>
<dbReference type="RefSeq" id="WP_054182303.1">
    <property type="nucleotide sequence ID" value="NZ_CP034998.1"/>
</dbReference>
<dbReference type="InterPro" id="IPR010093">
    <property type="entry name" value="SinI_DNA-bd"/>
</dbReference>
<reference evidence="2 3" key="1">
    <citation type="submission" date="2019-01" db="EMBL/GenBank/DDBJ databases">
        <title>Genomic insights into the origins and evolution of symbiotic genes in the Phaseolus vulgaris microsymbionts.</title>
        <authorList>
            <person name="Tong W."/>
        </authorList>
    </citation>
    <scope>NUCLEOTIDE SEQUENCE [LARGE SCALE GENOMIC DNA]</scope>
    <source>
        <strain evidence="2 3">FH23</strain>
    </source>
</reference>
<dbReference type="AlphaFoldDB" id="A0AAE5WQQ9"/>
<feature type="domain" description="Helix-turn-helix" evidence="1">
    <location>
        <begin position="9"/>
        <end position="54"/>
    </location>
</feature>
<dbReference type="EMBL" id="CP034998">
    <property type="protein sequence ID" value="QAS80192.1"/>
    <property type="molecule type" value="Genomic_DNA"/>
</dbReference>
<protein>
    <submittedName>
        <fullName evidence="2">DNA-binding protein</fullName>
    </submittedName>
</protein>
<evidence type="ECO:0000313" key="3">
    <source>
        <dbReference type="Proteomes" id="UP000220927"/>
    </source>
</evidence>
<evidence type="ECO:0000313" key="2">
    <source>
        <dbReference type="EMBL" id="QAS80192.1"/>
    </source>
</evidence>
<dbReference type="KEGG" id="rad:CO657_19880"/>
<keyword evidence="2" id="KW-0238">DNA-binding</keyword>
<organism evidence="2 3">
    <name type="scientific">Rhizobium acidisoli</name>
    <dbReference type="NCBI Taxonomy" id="1538158"/>
    <lineage>
        <taxon>Bacteria</taxon>
        <taxon>Pseudomonadati</taxon>
        <taxon>Pseudomonadota</taxon>
        <taxon>Alphaproteobacteria</taxon>
        <taxon>Hyphomicrobiales</taxon>
        <taxon>Rhizobiaceae</taxon>
        <taxon>Rhizobium/Agrobacterium group</taxon>
        <taxon>Rhizobium</taxon>
    </lineage>
</organism>
<dbReference type="Proteomes" id="UP000220927">
    <property type="component" value="Chromosome"/>
</dbReference>